<accession>A0A316VEV5</accession>
<feature type="transmembrane region" description="Helical" evidence="2">
    <location>
        <begin position="203"/>
        <end position="225"/>
    </location>
</feature>
<dbReference type="EMBL" id="KZ819603">
    <property type="protein sequence ID" value="PWN34531.1"/>
    <property type="molecule type" value="Genomic_DNA"/>
</dbReference>
<feature type="transmembrane region" description="Helical" evidence="2">
    <location>
        <begin position="29"/>
        <end position="50"/>
    </location>
</feature>
<dbReference type="Proteomes" id="UP000245771">
    <property type="component" value="Unassembled WGS sequence"/>
</dbReference>
<feature type="transmembrane region" description="Helical" evidence="2">
    <location>
        <begin position="245"/>
        <end position="268"/>
    </location>
</feature>
<feature type="compositionally biased region" description="Polar residues" evidence="1">
    <location>
        <begin position="337"/>
        <end position="349"/>
    </location>
</feature>
<sequence>MADAAATNSSTPVWQIDAPTAQSLVVQQAYGLFNTTWLGILATVAIALVLLSTPQQRRGPVFTLQCVAFPMALTNALLVTVCVVLNAKSLFTSKNMTDTLVPIECAQKAFEAFTPLVCDATLIFKVLAFYPVSPIPSPSGKRGILRQRWIPVAPLLVIGLARTVTCTLVTYFYYQYDYLAANTPPEITAAKGRVYHRSAMAEFILQIIYCSYASALLFRKIYLFAQRRRMRKRRGTALLQRRLRYLIESLAMTFILPVIAQIIAAVAAQLGKGVVLYIASLTNVYLSTLLSVLATSWSTIRLHRVHHSRDSTFFLSRPSSGGSGGADAHGSPEKGSPKSTPLNGLPNSSVKEELMNPSSHGQVQFDNVYQPQNTKKLGGLSFGLPRALKSVYGGEAGRQPVQQVVVVSNDQEAEELGNIHRETLLASLFDDEEEVVGQATSVEMLTTLPPVQSDAELAGQLPTRGTSGWRRGVLRSENL</sequence>
<feature type="region of interest" description="Disordered" evidence="1">
    <location>
        <begin position="316"/>
        <end position="357"/>
    </location>
</feature>
<evidence type="ECO:0000313" key="3">
    <source>
        <dbReference type="EMBL" id="PWN34531.1"/>
    </source>
</evidence>
<dbReference type="GeneID" id="37020310"/>
<keyword evidence="2" id="KW-1133">Transmembrane helix</keyword>
<keyword evidence="2" id="KW-0472">Membrane</keyword>
<feature type="transmembrane region" description="Helical" evidence="2">
    <location>
        <begin position="62"/>
        <end position="87"/>
    </location>
</feature>
<feature type="transmembrane region" description="Helical" evidence="2">
    <location>
        <begin position="274"/>
        <end position="294"/>
    </location>
</feature>
<protein>
    <submittedName>
        <fullName evidence="3">Uncharacterized protein</fullName>
    </submittedName>
</protein>
<dbReference type="OrthoDB" id="2548432at2759"/>
<evidence type="ECO:0000313" key="4">
    <source>
        <dbReference type="Proteomes" id="UP000245771"/>
    </source>
</evidence>
<name>A0A316VEV5_9BASI</name>
<reference evidence="3 4" key="1">
    <citation type="journal article" date="2018" name="Mol. Biol. Evol.">
        <title>Broad Genomic Sampling Reveals a Smut Pathogenic Ancestry of the Fungal Clade Ustilaginomycotina.</title>
        <authorList>
            <person name="Kijpornyongpan T."/>
            <person name="Mondo S.J."/>
            <person name="Barry K."/>
            <person name="Sandor L."/>
            <person name="Lee J."/>
            <person name="Lipzen A."/>
            <person name="Pangilinan J."/>
            <person name="LaButti K."/>
            <person name="Hainaut M."/>
            <person name="Henrissat B."/>
            <person name="Grigoriev I.V."/>
            <person name="Spatafora J.W."/>
            <person name="Aime M.C."/>
        </authorList>
    </citation>
    <scope>NUCLEOTIDE SEQUENCE [LARGE SCALE GENOMIC DNA]</scope>
    <source>
        <strain evidence="3 4">MCA 3882</strain>
    </source>
</reference>
<evidence type="ECO:0000256" key="1">
    <source>
        <dbReference type="SAM" id="MobiDB-lite"/>
    </source>
</evidence>
<keyword evidence="2" id="KW-0812">Transmembrane</keyword>
<feature type="transmembrane region" description="Helical" evidence="2">
    <location>
        <begin position="152"/>
        <end position="174"/>
    </location>
</feature>
<dbReference type="RefSeq" id="XP_025354833.1">
    <property type="nucleotide sequence ID" value="XM_025498529.1"/>
</dbReference>
<proteinExistence type="predicted"/>
<keyword evidence="4" id="KW-1185">Reference proteome</keyword>
<evidence type="ECO:0000256" key="2">
    <source>
        <dbReference type="SAM" id="Phobius"/>
    </source>
</evidence>
<organism evidence="3 4">
    <name type="scientific">Meira miltonrushii</name>
    <dbReference type="NCBI Taxonomy" id="1280837"/>
    <lineage>
        <taxon>Eukaryota</taxon>
        <taxon>Fungi</taxon>
        <taxon>Dikarya</taxon>
        <taxon>Basidiomycota</taxon>
        <taxon>Ustilaginomycotina</taxon>
        <taxon>Exobasidiomycetes</taxon>
        <taxon>Exobasidiales</taxon>
        <taxon>Brachybasidiaceae</taxon>
        <taxon>Meira</taxon>
    </lineage>
</organism>
<dbReference type="InParanoid" id="A0A316VEV5"/>
<dbReference type="AlphaFoldDB" id="A0A316VEV5"/>
<gene>
    <name evidence="3" type="ORF">FA14DRAFT_160097</name>
</gene>